<evidence type="ECO:0000313" key="1">
    <source>
        <dbReference type="EMBL" id="KAK8512660.1"/>
    </source>
</evidence>
<dbReference type="Gene3D" id="2.60.40.790">
    <property type="match status" value="1"/>
</dbReference>
<organism evidence="1 2">
    <name type="scientific">Hibiscus sabdariffa</name>
    <name type="common">roselle</name>
    <dbReference type="NCBI Taxonomy" id="183260"/>
    <lineage>
        <taxon>Eukaryota</taxon>
        <taxon>Viridiplantae</taxon>
        <taxon>Streptophyta</taxon>
        <taxon>Embryophyta</taxon>
        <taxon>Tracheophyta</taxon>
        <taxon>Spermatophyta</taxon>
        <taxon>Magnoliopsida</taxon>
        <taxon>eudicotyledons</taxon>
        <taxon>Gunneridae</taxon>
        <taxon>Pentapetalae</taxon>
        <taxon>rosids</taxon>
        <taxon>malvids</taxon>
        <taxon>Malvales</taxon>
        <taxon>Malvaceae</taxon>
        <taxon>Malvoideae</taxon>
        <taxon>Hibiscus</taxon>
    </lineage>
</organism>
<keyword evidence="2" id="KW-1185">Reference proteome</keyword>
<comment type="caution">
    <text evidence="1">The sequence shown here is derived from an EMBL/GenBank/DDBJ whole genome shotgun (WGS) entry which is preliminary data.</text>
</comment>
<dbReference type="EMBL" id="JBBPBM010000072">
    <property type="protein sequence ID" value="KAK8512660.1"/>
    <property type="molecule type" value="Genomic_DNA"/>
</dbReference>
<dbReference type="InterPro" id="IPR008978">
    <property type="entry name" value="HSP20-like_chaperone"/>
</dbReference>
<protein>
    <recommendedName>
        <fullName evidence="3">SHSP domain-containing protein</fullName>
    </recommendedName>
</protein>
<reference evidence="1 2" key="1">
    <citation type="journal article" date="2024" name="G3 (Bethesda)">
        <title>Genome assembly of Hibiscus sabdariffa L. provides insights into metabolisms of medicinal natural products.</title>
        <authorList>
            <person name="Kim T."/>
        </authorList>
    </citation>
    <scope>NUCLEOTIDE SEQUENCE [LARGE SCALE GENOMIC DNA]</scope>
    <source>
        <strain evidence="1">TK-2024</strain>
        <tissue evidence="1">Old leaves</tissue>
    </source>
</reference>
<dbReference type="Proteomes" id="UP001472677">
    <property type="component" value="Unassembled WGS sequence"/>
</dbReference>
<sequence>MGVQDHTESKLEPSVVLTGFAKESNGPSIGLVDIGVCHSAFLFRVALPSIKNDQSKLKCEIQRDGKVIIQGMITQGTGLLQEQSSKCKMIVEKFCSPGPFTISFNLPGPVDPRLFSPNFRPDGILEVVVMRNRNPSAPVDAWAPLS</sequence>
<accession>A0ABR2BZY3</accession>
<dbReference type="PANTHER" id="PTHR34661:SF2">
    <property type="entry name" value="SHSP DOMAIN-CONTAINING PROTEIN"/>
    <property type="match status" value="1"/>
</dbReference>
<evidence type="ECO:0008006" key="3">
    <source>
        <dbReference type="Google" id="ProtNLM"/>
    </source>
</evidence>
<dbReference type="PANTHER" id="PTHR34661">
    <property type="entry name" value="INCREASED DNA METHYLATION 3"/>
    <property type="match status" value="1"/>
</dbReference>
<proteinExistence type="predicted"/>
<name>A0ABR2BZY3_9ROSI</name>
<gene>
    <name evidence="1" type="ORF">V6N12_075230</name>
</gene>
<dbReference type="CDD" id="cd06464">
    <property type="entry name" value="ACD_sHsps-like"/>
    <property type="match status" value="1"/>
</dbReference>
<evidence type="ECO:0000313" key="2">
    <source>
        <dbReference type="Proteomes" id="UP001472677"/>
    </source>
</evidence>
<dbReference type="InterPro" id="IPR039321">
    <property type="entry name" value="IDM2/3-like"/>
</dbReference>